<dbReference type="OrthoDB" id="7464126at2759"/>
<evidence type="ECO:0000256" key="2">
    <source>
        <dbReference type="SAM" id="Phobius"/>
    </source>
</evidence>
<dbReference type="Proteomes" id="UP000605986">
    <property type="component" value="Unassembled WGS sequence"/>
</dbReference>
<keyword evidence="2" id="KW-1133">Transmembrane helix</keyword>
<sequence>MGAVSLFILVLFLPGFVYGLYGASNETDFWENFANNFATDLAPIISLFGEQITKQFLSESTTVLDTIIFCIAPLGIITAVVSCIRVRGGSFLKSVVGRAREPHGMAEVELCSSTSDDVCELWSNGGVCRVFGGPKILEFFYRPPQNSIEFYNHFDQSSGKEIPATCGIELTRELFDNGRYNDWQELSVEKLLSKPFPGWLRDSSFFRKLFRMCMRNIGKTPECEKKFAKYPNLALNIGVQKTPKAIRNLWIATFFGVALQISFFGYATWATWYAPNFYDGGRPSGTKVYFSLLIIGTFFLIFGMAICAHQIDSNSTERRFTLSTFPKASELSTEGLPIANTAIANSRVFWLQPAGQRIGDQEFEAFAHDEERENYITSWKADPKGVASSTFVRVAVVLSVLGWAAQFVGLRGLHATISLYQLCCTVVMSMIRAMLRSFRDTTTNKLEGRLKSIIGHELDWQTFSFNIDNLDKVADERYWALGSLASDLNDPKRHESTSWRVYHGSGGTLILSYSDNLVSMGAIKWIESRASNDWSRSKSVHYDIRNSLDGNEISQTPPNTGAKLMRTRSRLAYLASQPSHPPWESECRRVARQLKACLEKAATAITADRRFERPPVREAMAIGNKLFKHAREKTLTSLVWSTTCDMWEREADSVQKEKKENEEENPANPHPKYLTDMPICFEMTAVGDTWNIDENQLESTLGLWLWSWKRLLKLNHTYGFQATRHKTIAVPHDSPHQVRMFCFILGRWGLTVEELGRSTLQPTNLSIPIITKNLGANTNRNIPPTHSTILTTQAESSILHLMAQDIFTTFIEKVALPFYDNLVDIVIPKRVVTRENEIDQADIKESQSGISIQTLIHILTSEELATQSEAIMAVVPGFSSTGKLFLDNYVQNSLFSEADFLRQKQDFIASRQVIRQVLEISSEDFRPRVLHFLCNLHRSELRFMVHRRDHYSIQSCRENLRALVGTLSQERTKNVLGEIYAEELEELLSRDGTFGVTEVVGPAATHIQAKSEYLPRLDGNLLRGLNLDLMSSENALRRGITLIDNFNLKTTEFGVRKELLRWAIEIDCVALLEDLWKTEPDDGVGKPVFSCGYDELLWALSFRTQGNDMMNTIVFLLHVAKFPLSTPFQLQKDIAKPWWNFSTRRHVVLTAYKRYNRILPFASAISDGLETVQLLTDGFTADDLATPDYEAAAFVAMDHGNLDTLRFLLSRMASELKTDKLPTSLGLKMSSREKDLSLRQEQWGTEISIAARWGHQPYMERLLATPPGTMPGVGYKHEEILRKAKETVRKLFPPKQEEVRNKVLDFDRQEIAEIIQGVFERVISK</sequence>
<keyword evidence="2" id="KW-0812">Transmembrane</keyword>
<feature type="transmembrane region" description="Helical" evidence="2">
    <location>
        <begin position="249"/>
        <end position="269"/>
    </location>
</feature>
<dbReference type="EMBL" id="JAADJG010000235">
    <property type="protein sequence ID" value="KAF4450960.1"/>
    <property type="molecule type" value="Genomic_DNA"/>
</dbReference>
<gene>
    <name evidence="4" type="ORF">F53441_6021</name>
</gene>
<protein>
    <recommendedName>
        <fullName evidence="6">Ankyrin repeat protein</fullName>
    </recommendedName>
</protein>
<evidence type="ECO:0000313" key="5">
    <source>
        <dbReference type="Proteomes" id="UP000605986"/>
    </source>
</evidence>
<evidence type="ECO:0008006" key="6">
    <source>
        <dbReference type="Google" id="ProtNLM"/>
    </source>
</evidence>
<proteinExistence type="predicted"/>
<reference evidence="4" key="1">
    <citation type="submission" date="2020-01" db="EMBL/GenBank/DDBJ databases">
        <title>Identification and distribution of gene clusters putatively required for synthesis of sphingolipid metabolism inhibitors in phylogenetically diverse species of the filamentous fungus Fusarium.</title>
        <authorList>
            <person name="Kim H.-S."/>
            <person name="Busman M."/>
            <person name="Brown D.W."/>
            <person name="Divon H."/>
            <person name="Uhlig S."/>
            <person name="Proctor R.H."/>
        </authorList>
    </citation>
    <scope>NUCLEOTIDE SEQUENCE</scope>
    <source>
        <strain evidence="4">NRRL 53441</strain>
    </source>
</reference>
<feature type="chain" id="PRO_5033990406" description="Ankyrin repeat protein" evidence="3">
    <location>
        <begin position="20"/>
        <end position="1325"/>
    </location>
</feature>
<feature type="transmembrane region" description="Helical" evidence="2">
    <location>
        <begin position="390"/>
        <end position="409"/>
    </location>
</feature>
<keyword evidence="5" id="KW-1185">Reference proteome</keyword>
<feature type="compositionally biased region" description="Basic and acidic residues" evidence="1">
    <location>
        <begin position="651"/>
        <end position="661"/>
    </location>
</feature>
<evidence type="ECO:0000256" key="1">
    <source>
        <dbReference type="SAM" id="MobiDB-lite"/>
    </source>
</evidence>
<keyword evidence="2" id="KW-0472">Membrane</keyword>
<organism evidence="4 5">
    <name type="scientific">Fusarium austroafricanum</name>
    <dbReference type="NCBI Taxonomy" id="2364996"/>
    <lineage>
        <taxon>Eukaryota</taxon>
        <taxon>Fungi</taxon>
        <taxon>Dikarya</taxon>
        <taxon>Ascomycota</taxon>
        <taxon>Pezizomycotina</taxon>
        <taxon>Sordariomycetes</taxon>
        <taxon>Hypocreomycetidae</taxon>
        <taxon>Hypocreales</taxon>
        <taxon>Nectriaceae</taxon>
        <taxon>Fusarium</taxon>
        <taxon>Fusarium concolor species complex</taxon>
    </lineage>
</organism>
<name>A0A8H4NX45_9HYPO</name>
<accession>A0A8H4NX45</accession>
<keyword evidence="3" id="KW-0732">Signal</keyword>
<evidence type="ECO:0000313" key="4">
    <source>
        <dbReference type="EMBL" id="KAF4450960.1"/>
    </source>
</evidence>
<feature type="transmembrane region" description="Helical" evidence="2">
    <location>
        <begin position="289"/>
        <end position="309"/>
    </location>
</feature>
<comment type="caution">
    <text evidence="4">The sequence shown here is derived from an EMBL/GenBank/DDBJ whole genome shotgun (WGS) entry which is preliminary data.</text>
</comment>
<feature type="region of interest" description="Disordered" evidence="1">
    <location>
        <begin position="651"/>
        <end position="672"/>
    </location>
</feature>
<feature type="transmembrane region" description="Helical" evidence="2">
    <location>
        <begin position="66"/>
        <end position="84"/>
    </location>
</feature>
<feature type="signal peptide" evidence="3">
    <location>
        <begin position="1"/>
        <end position="19"/>
    </location>
</feature>
<evidence type="ECO:0000256" key="3">
    <source>
        <dbReference type="SAM" id="SignalP"/>
    </source>
</evidence>